<feature type="transmembrane region" description="Helical" evidence="7">
    <location>
        <begin position="275"/>
        <end position="295"/>
    </location>
</feature>
<dbReference type="GO" id="GO:0004673">
    <property type="term" value="F:protein histidine kinase activity"/>
    <property type="evidence" value="ECO:0007669"/>
    <property type="project" value="UniProtKB-EC"/>
</dbReference>
<sequence length="741" mass="77692">MRLWRRGSPLTAMTAALLLGLAVAAAATRLLVVQPWLGVTLEATEDGGVRLAAVAADGPAAALPVGARVLAVAPAGGGEGDTLTLTATDLTPEPDELETYGAEAALFDRHTRLDALLRAGPVRLLLADDGGGESWAVVAPAAARPLGDLPAQYWFQVAVGVLGLLLSCWVWALRRGDWGARMFALAGLGMLGFATAAAVYTSRSPALDGLLFRILSDVNVTGALTFGAAMIGVFLCYPRRLVPPVVLLVPMAVFGAWLVATVLRLPETPAQGGHLATAVEMLCIVAAIGAQWWATRRDPVGRAALRWLGLSVILGAGAFVSLVSLPQLLGGEPPLEQGYAFGFFLLIHAGLALGLRRYRLFEMGEWAFRVMLATLGLGALIALDALLILALHVDRGIALGIALVIVGFLYLPLRDLLWRRMVRRHSLADHELFAAVMEVAFRVSPGERAEAWRALLRRLFDPLELTAPPADASPPEAVTVRHDGLEMLLPPVADAGPILLRLPWGGRALFAPAHRAMAVRLIELMAHAEAGRDAHAAGARAERLRIAADLHDDVGARLLGALHQPDLAGARQMIREATADIRAIVGGLNGSRMPLDHLLADLRHETARRLEAAGLALDWPLDGAAAAADVPLPYPVSRAVTAVVREAVSNTLRHAEAGRVSVGATLADGALHLSVTDDGRGLPAPADAPAKPGSHGLAGLRRRVEEAGGAVRVDDARPGVRLAVTLPVSGAAPAAALQGAA</sequence>
<evidence type="ECO:0000256" key="7">
    <source>
        <dbReference type="SAM" id="Phobius"/>
    </source>
</evidence>
<feature type="region of interest" description="Disordered" evidence="6">
    <location>
        <begin position="678"/>
        <end position="697"/>
    </location>
</feature>
<dbReference type="EC" id="2.7.13.3" evidence="2"/>
<keyword evidence="7" id="KW-0472">Membrane</keyword>
<evidence type="ECO:0000256" key="3">
    <source>
        <dbReference type="ARBA" id="ARBA00022679"/>
    </source>
</evidence>
<dbReference type="GO" id="GO:0000160">
    <property type="term" value="P:phosphorelay signal transduction system"/>
    <property type="evidence" value="ECO:0007669"/>
    <property type="project" value="UniProtKB-KW"/>
</dbReference>
<keyword evidence="4 9" id="KW-0418">Kinase</keyword>
<feature type="transmembrane region" description="Helical" evidence="7">
    <location>
        <begin position="397"/>
        <end position="417"/>
    </location>
</feature>
<evidence type="ECO:0000259" key="8">
    <source>
        <dbReference type="PROSITE" id="PS50109"/>
    </source>
</evidence>
<dbReference type="Proteomes" id="UP000219621">
    <property type="component" value="Unassembled WGS sequence"/>
</dbReference>
<feature type="transmembrane region" description="Helical" evidence="7">
    <location>
        <begin position="307"/>
        <end position="325"/>
    </location>
</feature>
<evidence type="ECO:0000256" key="2">
    <source>
        <dbReference type="ARBA" id="ARBA00012438"/>
    </source>
</evidence>
<feature type="transmembrane region" description="Helical" evidence="7">
    <location>
        <begin position="153"/>
        <end position="173"/>
    </location>
</feature>
<evidence type="ECO:0000256" key="6">
    <source>
        <dbReference type="SAM" id="MobiDB-lite"/>
    </source>
</evidence>
<feature type="transmembrane region" description="Helical" evidence="7">
    <location>
        <begin position="180"/>
        <end position="200"/>
    </location>
</feature>
<protein>
    <recommendedName>
        <fullName evidence="2">histidine kinase</fullName>
        <ecNumber evidence="2">2.7.13.3</ecNumber>
    </recommendedName>
</protein>
<name>A0A286H0X1_9PROT</name>
<feature type="transmembrane region" description="Helical" evidence="7">
    <location>
        <begin position="337"/>
        <end position="355"/>
    </location>
</feature>
<keyword evidence="5" id="KW-0902">Two-component regulatory system</keyword>
<dbReference type="RefSeq" id="WP_245913673.1">
    <property type="nucleotide sequence ID" value="NZ_OCNJ01000018.1"/>
</dbReference>
<evidence type="ECO:0000256" key="4">
    <source>
        <dbReference type="ARBA" id="ARBA00022777"/>
    </source>
</evidence>
<keyword evidence="7" id="KW-1133">Transmembrane helix</keyword>
<dbReference type="InterPro" id="IPR003594">
    <property type="entry name" value="HATPase_dom"/>
</dbReference>
<dbReference type="InterPro" id="IPR050482">
    <property type="entry name" value="Sensor_HK_TwoCompSys"/>
</dbReference>
<comment type="catalytic activity">
    <reaction evidence="1">
        <text>ATP + protein L-histidine = ADP + protein N-phospho-L-histidine.</text>
        <dbReference type="EC" id="2.7.13.3"/>
    </reaction>
</comment>
<keyword evidence="10" id="KW-1185">Reference proteome</keyword>
<accession>A0A286H0X1</accession>
<feature type="transmembrane region" description="Helical" evidence="7">
    <location>
        <begin position="245"/>
        <end position="263"/>
    </location>
</feature>
<evidence type="ECO:0000313" key="9">
    <source>
        <dbReference type="EMBL" id="SOE01415.1"/>
    </source>
</evidence>
<feature type="domain" description="Histidine kinase" evidence="8">
    <location>
        <begin position="643"/>
        <end position="730"/>
    </location>
</feature>
<dbReference type="InterPro" id="IPR005467">
    <property type="entry name" value="His_kinase_dom"/>
</dbReference>
<dbReference type="EMBL" id="OCNJ01000018">
    <property type="protein sequence ID" value="SOE01415.1"/>
    <property type="molecule type" value="Genomic_DNA"/>
</dbReference>
<dbReference type="CDD" id="cd16917">
    <property type="entry name" value="HATPase_UhpB-NarQ-NarX-like"/>
    <property type="match status" value="1"/>
</dbReference>
<evidence type="ECO:0000256" key="1">
    <source>
        <dbReference type="ARBA" id="ARBA00000085"/>
    </source>
</evidence>
<keyword evidence="3" id="KW-0808">Transferase</keyword>
<evidence type="ECO:0000256" key="5">
    <source>
        <dbReference type="ARBA" id="ARBA00023012"/>
    </source>
</evidence>
<dbReference type="SMART" id="SM00387">
    <property type="entry name" value="HATPase_c"/>
    <property type="match status" value="1"/>
</dbReference>
<dbReference type="Gene3D" id="3.30.565.10">
    <property type="entry name" value="Histidine kinase-like ATPase, C-terminal domain"/>
    <property type="match status" value="1"/>
</dbReference>
<feature type="transmembrane region" description="Helical" evidence="7">
    <location>
        <begin position="367"/>
        <end position="391"/>
    </location>
</feature>
<feature type="transmembrane region" description="Helical" evidence="7">
    <location>
        <begin position="220"/>
        <end position="238"/>
    </location>
</feature>
<dbReference type="PANTHER" id="PTHR24421">
    <property type="entry name" value="NITRATE/NITRITE SENSOR PROTEIN NARX-RELATED"/>
    <property type="match status" value="1"/>
</dbReference>
<dbReference type="InterPro" id="IPR036890">
    <property type="entry name" value="HATPase_C_sf"/>
</dbReference>
<dbReference type="Pfam" id="PF02518">
    <property type="entry name" value="HATPase_c"/>
    <property type="match status" value="1"/>
</dbReference>
<dbReference type="PROSITE" id="PS50109">
    <property type="entry name" value="HIS_KIN"/>
    <property type="match status" value="1"/>
</dbReference>
<dbReference type="PANTHER" id="PTHR24421:SF10">
    <property type="entry name" value="NITRATE_NITRITE SENSOR PROTEIN NARQ"/>
    <property type="match status" value="1"/>
</dbReference>
<keyword evidence="7" id="KW-0812">Transmembrane</keyword>
<evidence type="ECO:0000313" key="10">
    <source>
        <dbReference type="Proteomes" id="UP000219621"/>
    </source>
</evidence>
<proteinExistence type="predicted"/>
<dbReference type="AlphaFoldDB" id="A0A286H0X1"/>
<dbReference type="SUPFAM" id="SSF55874">
    <property type="entry name" value="ATPase domain of HSP90 chaperone/DNA topoisomerase II/histidine kinase"/>
    <property type="match status" value="1"/>
</dbReference>
<gene>
    <name evidence="9" type="ORF">SAMN05421508_11827</name>
</gene>
<reference evidence="9 10" key="1">
    <citation type="submission" date="2017-09" db="EMBL/GenBank/DDBJ databases">
        <authorList>
            <person name="Ehlers B."/>
            <person name="Leendertz F.H."/>
        </authorList>
    </citation>
    <scope>NUCLEOTIDE SEQUENCE [LARGE SCALE GENOMIC DNA]</scope>
    <source>
        <strain evidence="9 10">USBA 140</strain>
    </source>
</reference>
<organism evidence="9 10">
    <name type="scientific">Caenispirillum bisanense</name>
    <dbReference type="NCBI Taxonomy" id="414052"/>
    <lineage>
        <taxon>Bacteria</taxon>
        <taxon>Pseudomonadati</taxon>
        <taxon>Pseudomonadota</taxon>
        <taxon>Alphaproteobacteria</taxon>
        <taxon>Rhodospirillales</taxon>
        <taxon>Novispirillaceae</taxon>
        <taxon>Caenispirillum</taxon>
    </lineage>
</organism>